<evidence type="ECO:0000256" key="1">
    <source>
        <dbReference type="ARBA" id="ARBA00004651"/>
    </source>
</evidence>
<dbReference type="KEGG" id="apra:G3A50_10255"/>
<keyword evidence="8" id="KW-1185">Reference proteome</keyword>
<evidence type="ECO:0000256" key="3">
    <source>
        <dbReference type="ARBA" id="ARBA00022692"/>
    </source>
</evidence>
<feature type="transmembrane region" description="Helical" evidence="6">
    <location>
        <begin position="12"/>
        <end position="35"/>
    </location>
</feature>
<feature type="transmembrane region" description="Helical" evidence="6">
    <location>
        <begin position="98"/>
        <end position="116"/>
    </location>
</feature>
<evidence type="ECO:0000313" key="7">
    <source>
        <dbReference type="EMBL" id="QIB36194.1"/>
    </source>
</evidence>
<organism evidence="7 8">
    <name type="scientific">Ancylobacter pratisalsi</name>
    <dbReference type="NCBI Taxonomy" id="1745854"/>
    <lineage>
        <taxon>Bacteria</taxon>
        <taxon>Pseudomonadati</taxon>
        <taxon>Pseudomonadota</taxon>
        <taxon>Alphaproteobacteria</taxon>
        <taxon>Hyphomicrobiales</taxon>
        <taxon>Xanthobacteraceae</taxon>
        <taxon>Ancylobacter</taxon>
    </lineage>
</organism>
<feature type="transmembrane region" description="Helical" evidence="6">
    <location>
        <begin position="366"/>
        <end position="383"/>
    </location>
</feature>
<feature type="transmembrane region" description="Helical" evidence="6">
    <location>
        <begin position="47"/>
        <end position="68"/>
    </location>
</feature>
<keyword evidence="4 6" id="KW-1133">Transmembrane helix</keyword>
<dbReference type="Proteomes" id="UP000464751">
    <property type="component" value="Chromosome"/>
</dbReference>
<dbReference type="Pfam" id="PF04632">
    <property type="entry name" value="FUSC"/>
    <property type="match status" value="1"/>
</dbReference>
<evidence type="ECO:0000256" key="2">
    <source>
        <dbReference type="ARBA" id="ARBA00022475"/>
    </source>
</evidence>
<gene>
    <name evidence="7" type="ORF">G3A50_10255</name>
</gene>
<dbReference type="PANTHER" id="PTHR30509">
    <property type="entry name" value="P-HYDROXYBENZOIC ACID EFFLUX PUMP SUBUNIT-RELATED"/>
    <property type="match status" value="1"/>
</dbReference>
<dbReference type="EMBL" id="CP048630">
    <property type="protein sequence ID" value="QIB36194.1"/>
    <property type="molecule type" value="Genomic_DNA"/>
</dbReference>
<name>A0A6P1YX95_9HYPH</name>
<feature type="transmembrane region" description="Helical" evidence="6">
    <location>
        <begin position="122"/>
        <end position="146"/>
    </location>
</feature>
<accession>A0A6P1YX95</accession>
<dbReference type="PANTHER" id="PTHR30509:SF40">
    <property type="entry name" value="BLR3852 PROTEIN"/>
    <property type="match status" value="1"/>
</dbReference>
<dbReference type="GO" id="GO:0022857">
    <property type="term" value="F:transmembrane transporter activity"/>
    <property type="evidence" value="ECO:0007669"/>
    <property type="project" value="InterPro"/>
</dbReference>
<evidence type="ECO:0000256" key="6">
    <source>
        <dbReference type="SAM" id="Phobius"/>
    </source>
</evidence>
<dbReference type="AlphaFoldDB" id="A0A6P1YX95"/>
<comment type="subcellular location">
    <subcellularLocation>
        <location evidence="1">Cell membrane</location>
        <topology evidence="1">Multi-pass membrane protein</topology>
    </subcellularLocation>
</comment>
<keyword evidence="2" id="KW-1003">Cell membrane</keyword>
<keyword evidence="5 6" id="KW-0472">Membrane</keyword>
<proteinExistence type="predicted"/>
<feature type="transmembrane region" description="Helical" evidence="6">
    <location>
        <begin position="471"/>
        <end position="495"/>
    </location>
</feature>
<evidence type="ECO:0000313" key="8">
    <source>
        <dbReference type="Proteomes" id="UP000464751"/>
    </source>
</evidence>
<evidence type="ECO:0000256" key="5">
    <source>
        <dbReference type="ARBA" id="ARBA00023136"/>
    </source>
</evidence>
<feature type="transmembrane region" description="Helical" evidence="6">
    <location>
        <begin position="74"/>
        <end position="93"/>
    </location>
</feature>
<dbReference type="GO" id="GO:0005886">
    <property type="term" value="C:plasma membrane"/>
    <property type="evidence" value="ECO:0007669"/>
    <property type="project" value="UniProtKB-SubCell"/>
</dbReference>
<feature type="transmembrane region" description="Helical" evidence="6">
    <location>
        <begin position="444"/>
        <end position="465"/>
    </location>
</feature>
<evidence type="ECO:0000256" key="4">
    <source>
        <dbReference type="ARBA" id="ARBA00022989"/>
    </source>
</evidence>
<protein>
    <submittedName>
        <fullName evidence="7">FUSC family protein</fullName>
    </submittedName>
</protein>
<reference evidence="7 8" key="1">
    <citation type="submission" date="2020-02" db="EMBL/GenBank/DDBJ databases">
        <authorList>
            <person name="Li G."/>
        </authorList>
    </citation>
    <scope>NUCLEOTIDE SEQUENCE [LARGE SCALE GENOMIC DNA]</scope>
    <source>
        <strain evidence="7 8">DSM 102029</strain>
    </source>
</reference>
<keyword evidence="3 6" id="KW-0812">Transmembrane</keyword>
<sequence length="659" mass="69714">MFGVRLWASASLALFIAYYLELESPFWAATTAVIVCQPSLGASLQKARFRAVGTLVGAVVMVMLLATFPQDRNTMILCLALWCGLCGFMVTLLRNFAAYAAALAGITAAIIFADSLSDPTTAFHLAILRVSEIGIGIGAAGLVLILTDFGGSGRQLAATFSGLARQTLAGFTELLAHGLETEEMRASRRDVERSLGGLDAAIDAAIGESSHLRSHIGNLRATVAGLIEALVAWRNVSAHLDAKREASAALTHELLRLLGQIDIDAIDRDPQALSLACRNVVAQIQSIRTLDPTSCIVADSARDVAIGIAGIADAVLLLRNYVGKRVAWRAPSLVVADPLPAVLNGVRVFAAVLATAVFWVVTQWPVGDFAVVFAAIGTLIFGARGDQARLLAQDYALGAALMSVLAGIVYFGVLPALTSFPALIALLAVLLVPLGMLQLGSWHGVAFLAMCITCLPLLGVANPIAYDAANYFNLAMAILAGSTVGMVFLAIMPVVGPQMRARRLVGLSVRDLRKLAGGRWTISRKRWTALLSRRIEALPPQASLEQAGGLMALLALGHAIFHLTDSLPDAPARRLLLQALGQFAMGRLDDARGSFEALGRLTDRDAGTGTEAEVHAREQGRDQVHLRAALAVILDAIDSHAALLGAPVDARELLLSSFR</sequence>
<feature type="transmembrane region" description="Helical" evidence="6">
    <location>
        <begin position="395"/>
        <end position="413"/>
    </location>
</feature>
<dbReference type="InterPro" id="IPR006726">
    <property type="entry name" value="PHBA_efflux_AaeB/fusaric-R"/>
</dbReference>